<organism evidence="8 9">
    <name type="scientific">Gordonia soli NBRC 108243</name>
    <dbReference type="NCBI Taxonomy" id="1223545"/>
    <lineage>
        <taxon>Bacteria</taxon>
        <taxon>Bacillati</taxon>
        <taxon>Actinomycetota</taxon>
        <taxon>Actinomycetes</taxon>
        <taxon>Mycobacteriales</taxon>
        <taxon>Gordoniaceae</taxon>
        <taxon>Gordonia</taxon>
    </lineage>
</organism>
<comment type="caution">
    <text evidence="8">The sequence shown here is derived from an EMBL/GenBank/DDBJ whole genome shotgun (WGS) entry which is preliminary data.</text>
</comment>
<dbReference type="STRING" id="1223545.GS4_22_00070"/>
<dbReference type="PANTHER" id="PTHR43243:SF4">
    <property type="entry name" value="CATIONIC AMINO ACID TRANSPORTER 4"/>
    <property type="match status" value="1"/>
</dbReference>
<accession>M0QKK6</accession>
<evidence type="ECO:0000256" key="2">
    <source>
        <dbReference type="ARBA" id="ARBA00022448"/>
    </source>
</evidence>
<dbReference type="Proteomes" id="UP000011666">
    <property type="component" value="Unassembled WGS sequence"/>
</dbReference>
<evidence type="ECO:0000313" key="9">
    <source>
        <dbReference type="Proteomes" id="UP000011666"/>
    </source>
</evidence>
<reference evidence="8 9" key="1">
    <citation type="submission" date="2013-01" db="EMBL/GenBank/DDBJ databases">
        <title>Whole genome shotgun sequence of Gordonia soli NBRC 108243.</title>
        <authorList>
            <person name="Isaki-Nakamura S."/>
            <person name="Hosoyama A."/>
            <person name="Tsuchikane K."/>
            <person name="Ando Y."/>
            <person name="Baba S."/>
            <person name="Ohji S."/>
            <person name="Hamada M."/>
            <person name="Tamura T."/>
            <person name="Yamazoe A."/>
            <person name="Yamazaki S."/>
            <person name="Fujita N."/>
        </authorList>
    </citation>
    <scope>NUCLEOTIDE SEQUENCE [LARGE SCALE GENOMIC DNA]</scope>
    <source>
        <strain evidence="8 9">NBRC 108243</strain>
    </source>
</reference>
<evidence type="ECO:0000313" key="8">
    <source>
        <dbReference type="EMBL" id="GAC69175.1"/>
    </source>
</evidence>
<evidence type="ECO:0000256" key="3">
    <source>
        <dbReference type="ARBA" id="ARBA00022692"/>
    </source>
</evidence>
<evidence type="ECO:0000256" key="1">
    <source>
        <dbReference type="ARBA" id="ARBA00004141"/>
    </source>
</evidence>
<proteinExistence type="predicted"/>
<keyword evidence="4 6" id="KW-1133">Transmembrane helix</keyword>
<evidence type="ECO:0000256" key="4">
    <source>
        <dbReference type="ARBA" id="ARBA00022989"/>
    </source>
</evidence>
<keyword evidence="2" id="KW-0813">Transport</keyword>
<sequence>MNRPRGAPSFAGDQPVLLHRTLGTTDAVVVGLGAMIGAGIFASLGPAAAAAGSGLVIGLAVTAVVAYCNARSSAALAAQYPTAGGTYVYGRERLGELWGHCAG</sequence>
<keyword evidence="9" id="KW-1185">Reference proteome</keyword>
<name>M0QKK6_9ACTN</name>
<dbReference type="eggNOG" id="COG0531">
    <property type="taxonomic scope" value="Bacteria"/>
</dbReference>
<evidence type="ECO:0000259" key="7">
    <source>
        <dbReference type="Pfam" id="PF00324"/>
    </source>
</evidence>
<dbReference type="Gene3D" id="1.20.1740.10">
    <property type="entry name" value="Amino acid/polyamine transporter I"/>
    <property type="match status" value="1"/>
</dbReference>
<feature type="transmembrane region" description="Helical" evidence="6">
    <location>
        <begin position="21"/>
        <end position="41"/>
    </location>
</feature>
<dbReference type="PANTHER" id="PTHR43243">
    <property type="entry name" value="INNER MEMBRANE TRANSPORTER YGJI-RELATED"/>
    <property type="match status" value="1"/>
</dbReference>
<protein>
    <recommendedName>
        <fullName evidence="7">Amino acid permease/ SLC12A domain-containing protein</fullName>
    </recommendedName>
</protein>
<dbReference type="Pfam" id="PF00324">
    <property type="entry name" value="AA_permease"/>
    <property type="match status" value="1"/>
</dbReference>
<dbReference type="EMBL" id="BANX01000022">
    <property type="protein sequence ID" value="GAC69175.1"/>
    <property type="molecule type" value="Genomic_DNA"/>
</dbReference>
<evidence type="ECO:0000256" key="5">
    <source>
        <dbReference type="ARBA" id="ARBA00023136"/>
    </source>
</evidence>
<dbReference type="AlphaFoldDB" id="M0QKK6"/>
<keyword evidence="5 6" id="KW-0472">Membrane</keyword>
<feature type="domain" description="Amino acid permease/ SLC12A" evidence="7">
    <location>
        <begin position="27"/>
        <end position="103"/>
    </location>
</feature>
<gene>
    <name evidence="8" type="ORF">GS4_22_00070</name>
</gene>
<dbReference type="GO" id="GO:0015171">
    <property type="term" value="F:amino acid transmembrane transporter activity"/>
    <property type="evidence" value="ECO:0007669"/>
    <property type="project" value="TreeGrafter"/>
</dbReference>
<evidence type="ECO:0000256" key="6">
    <source>
        <dbReference type="SAM" id="Phobius"/>
    </source>
</evidence>
<dbReference type="InterPro" id="IPR004841">
    <property type="entry name" value="AA-permease/SLC12A_dom"/>
</dbReference>
<keyword evidence="3 6" id="KW-0812">Transmembrane</keyword>
<feature type="transmembrane region" description="Helical" evidence="6">
    <location>
        <begin position="47"/>
        <end position="68"/>
    </location>
</feature>
<dbReference type="GO" id="GO:0016020">
    <property type="term" value="C:membrane"/>
    <property type="evidence" value="ECO:0007669"/>
    <property type="project" value="UniProtKB-SubCell"/>
</dbReference>
<comment type="subcellular location">
    <subcellularLocation>
        <location evidence="1">Membrane</location>
        <topology evidence="1">Multi-pass membrane protein</topology>
    </subcellularLocation>
</comment>